<keyword evidence="3" id="KW-1185">Reference proteome</keyword>
<evidence type="ECO:0000313" key="3">
    <source>
        <dbReference type="Proteomes" id="UP000199515"/>
    </source>
</evidence>
<dbReference type="SUPFAM" id="SSF56601">
    <property type="entry name" value="beta-lactamase/transpeptidase-like"/>
    <property type="match status" value="1"/>
</dbReference>
<feature type="domain" description="Beta-lactamase-related" evidence="1">
    <location>
        <begin position="24"/>
        <end position="395"/>
    </location>
</feature>
<evidence type="ECO:0000313" key="2">
    <source>
        <dbReference type="EMBL" id="SDY13208.1"/>
    </source>
</evidence>
<sequence>MTELKVDSDPADLGFDADRLGRIDTHFARYVDNGLLPGWLAVISRQGKIAYVGSSGLRDVEAGLPVEPDTRWRIFSMTKPITSVAAMMLYEQGLFQLTDPISHWLPEFAEPRVFTKGSSLRPVTEPATEPIRVWHLLTHTAGLTYGFHNAGPVDALYRAQGYEWGTPPGLDLAACSQAWAKLPLVFQPGSEWNYSVATDVLGRLVEVVSGKPLDEFFSAAIFEPLGMTETAFWTEDKDRLAAMYVPTPGTGKIVRNDAFGAVGAARPDCLSGGGGLVSTAADYHRFTQMLLRGGELDGVRVLGPRTVELMASNHLPGHVDLEAYGRPLFAEMPFDGHGFGLGFSVLEDPIKAKTLASAGEFAWGGAASTAFWVDPDEDLTAMFFTQLLPSSTYPLRQHLRQLVYQALVG</sequence>
<reference evidence="2 3" key="1">
    <citation type="submission" date="2016-10" db="EMBL/GenBank/DDBJ databases">
        <authorList>
            <person name="de Groot N.N."/>
        </authorList>
    </citation>
    <scope>NUCLEOTIDE SEQUENCE [LARGE SCALE GENOMIC DNA]</scope>
    <source>
        <strain evidence="2 3">CPCC 202699</strain>
    </source>
</reference>
<dbReference type="STRING" id="589385.SAMN05421504_104610"/>
<name>A0A1H3HED5_9PSEU</name>
<accession>A0A1H3HED5</accession>
<dbReference type="PANTHER" id="PTHR43283">
    <property type="entry name" value="BETA-LACTAMASE-RELATED"/>
    <property type="match status" value="1"/>
</dbReference>
<dbReference type="OrthoDB" id="4281716at2"/>
<gene>
    <name evidence="2" type="ORF">SAMN05421504_104610</name>
</gene>
<protein>
    <submittedName>
        <fullName evidence="2">CubicO group peptidase, beta-lactamase class C family</fullName>
    </submittedName>
</protein>
<dbReference type="AlphaFoldDB" id="A0A1H3HED5"/>
<evidence type="ECO:0000259" key="1">
    <source>
        <dbReference type="Pfam" id="PF00144"/>
    </source>
</evidence>
<dbReference type="Proteomes" id="UP000199515">
    <property type="component" value="Unassembled WGS sequence"/>
</dbReference>
<dbReference type="RefSeq" id="WP_091291572.1">
    <property type="nucleotide sequence ID" value="NZ_FNON01000004.1"/>
</dbReference>
<proteinExistence type="predicted"/>
<dbReference type="PANTHER" id="PTHR43283:SF3">
    <property type="entry name" value="BETA-LACTAMASE FAMILY PROTEIN (AFU_ORTHOLOGUE AFUA_5G07500)"/>
    <property type="match status" value="1"/>
</dbReference>
<dbReference type="InterPro" id="IPR050789">
    <property type="entry name" value="Diverse_Enzym_Activities"/>
</dbReference>
<dbReference type="Gene3D" id="3.40.710.10">
    <property type="entry name" value="DD-peptidase/beta-lactamase superfamily"/>
    <property type="match status" value="1"/>
</dbReference>
<dbReference type="InterPro" id="IPR001466">
    <property type="entry name" value="Beta-lactam-related"/>
</dbReference>
<organism evidence="2 3">
    <name type="scientific">Amycolatopsis xylanica</name>
    <dbReference type="NCBI Taxonomy" id="589385"/>
    <lineage>
        <taxon>Bacteria</taxon>
        <taxon>Bacillati</taxon>
        <taxon>Actinomycetota</taxon>
        <taxon>Actinomycetes</taxon>
        <taxon>Pseudonocardiales</taxon>
        <taxon>Pseudonocardiaceae</taxon>
        <taxon>Amycolatopsis</taxon>
    </lineage>
</organism>
<dbReference type="EMBL" id="FNON01000004">
    <property type="protein sequence ID" value="SDY13208.1"/>
    <property type="molecule type" value="Genomic_DNA"/>
</dbReference>
<dbReference type="Pfam" id="PF00144">
    <property type="entry name" value="Beta-lactamase"/>
    <property type="match status" value="1"/>
</dbReference>
<dbReference type="InterPro" id="IPR012338">
    <property type="entry name" value="Beta-lactam/transpept-like"/>
</dbReference>